<keyword evidence="2" id="KW-1185">Reference proteome</keyword>
<keyword evidence="1" id="KW-0378">Hydrolase</keyword>
<keyword evidence="1" id="KW-0547">Nucleotide-binding</keyword>
<proteinExistence type="predicted"/>
<keyword evidence="1" id="KW-0347">Helicase</keyword>
<dbReference type="GO" id="GO:0004386">
    <property type="term" value="F:helicase activity"/>
    <property type="evidence" value="ECO:0007669"/>
    <property type="project" value="UniProtKB-KW"/>
</dbReference>
<name>A0A1B9N9Y7_9MICO</name>
<dbReference type="EMBL" id="LXMD01000025">
    <property type="protein sequence ID" value="OCG73390.1"/>
    <property type="molecule type" value="Genomic_DNA"/>
</dbReference>
<dbReference type="RefSeq" id="WP_067027072.1">
    <property type="nucleotide sequence ID" value="NZ_CP038256.1"/>
</dbReference>
<gene>
    <name evidence="1" type="ORF">A7J15_08910</name>
</gene>
<dbReference type="STRING" id="904291.A7J15_08910"/>
<evidence type="ECO:0000313" key="2">
    <source>
        <dbReference type="Proteomes" id="UP000093355"/>
    </source>
</evidence>
<dbReference type="Proteomes" id="UP000093355">
    <property type="component" value="Unassembled WGS sequence"/>
</dbReference>
<sequence>MSLTPSRKQKKELKKLQQSAAELWEAQQLIAQGAANVAREATRQASRYGREKVVPAASAKYHEVVDPYVEKATPYVVEGMKTSKRVIDSKVVPAVGSVVGRAVGAWDAANSARLKLTGKVVEPPKKKSTGPIIALALGVAAAVGILFAAWQALRADDELWVADDPLAAPDA</sequence>
<reference evidence="1 2" key="1">
    <citation type="submission" date="2016-05" db="EMBL/GenBank/DDBJ databases">
        <authorList>
            <person name="Lavstsen T."/>
            <person name="Jespersen J.S."/>
        </authorList>
    </citation>
    <scope>NUCLEOTIDE SEQUENCE [LARGE SCALE GENOMIC DNA]</scope>
    <source>
        <strain evidence="1 2">YLB-01</strain>
    </source>
</reference>
<evidence type="ECO:0000313" key="1">
    <source>
        <dbReference type="EMBL" id="OCG73390.1"/>
    </source>
</evidence>
<protein>
    <submittedName>
        <fullName evidence="1">DNA helicase</fullName>
    </submittedName>
</protein>
<accession>A0A1B9N9Y7</accession>
<keyword evidence="1" id="KW-0067">ATP-binding</keyword>
<dbReference type="OrthoDB" id="5123379at2"/>
<dbReference type="AlphaFoldDB" id="A0A1B9N9Y7"/>
<organism evidence="1 2">
    <name type="scientific">Microbacterium sediminis</name>
    <dbReference type="NCBI Taxonomy" id="904291"/>
    <lineage>
        <taxon>Bacteria</taxon>
        <taxon>Bacillati</taxon>
        <taxon>Actinomycetota</taxon>
        <taxon>Actinomycetes</taxon>
        <taxon>Micrococcales</taxon>
        <taxon>Microbacteriaceae</taxon>
        <taxon>Microbacterium</taxon>
    </lineage>
</organism>
<comment type="caution">
    <text evidence="1">The sequence shown here is derived from an EMBL/GenBank/DDBJ whole genome shotgun (WGS) entry which is preliminary data.</text>
</comment>